<keyword evidence="1" id="KW-0472">Membrane</keyword>
<name>A0A1M6TTR1_9FIRM</name>
<protein>
    <submittedName>
        <fullName evidence="2">Uncharacterized protein</fullName>
    </submittedName>
</protein>
<keyword evidence="1" id="KW-1133">Transmembrane helix</keyword>
<evidence type="ECO:0000313" key="3">
    <source>
        <dbReference type="Proteomes" id="UP000242497"/>
    </source>
</evidence>
<proteinExistence type="predicted"/>
<sequence>MKNKYFNITKENFKWPSILIIIFLSIGLWRYFDTKNFFTLLILVI</sequence>
<reference evidence="3" key="1">
    <citation type="submission" date="2016-11" db="EMBL/GenBank/DDBJ databases">
        <authorList>
            <person name="Varghese N."/>
            <person name="Submissions S."/>
        </authorList>
    </citation>
    <scope>NUCLEOTIDE SEQUENCE [LARGE SCALE GENOMIC DNA]</scope>
    <source>
        <strain evidence="3">DSM 15518</strain>
    </source>
</reference>
<dbReference type="EMBL" id="FRAE01000107">
    <property type="protein sequence ID" value="SHK60405.1"/>
    <property type="molecule type" value="Genomic_DNA"/>
</dbReference>
<dbReference type="Proteomes" id="UP000242497">
    <property type="component" value="Unassembled WGS sequence"/>
</dbReference>
<organism evidence="2 3">
    <name type="scientific">Tepidibacter formicigenes DSM 15518</name>
    <dbReference type="NCBI Taxonomy" id="1123349"/>
    <lineage>
        <taxon>Bacteria</taxon>
        <taxon>Bacillati</taxon>
        <taxon>Bacillota</taxon>
        <taxon>Clostridia</taxon>
        <taxon>Peptostreptococcales</taxon>
        <taxon>Peptostreptococcaceae</taxon>
        <taxon>Tepidibacter</taxon>
    </lineage>
</organism>
<accession>A0A1M6TTR1</accession>
<dbReference type="STRING" id="1123349.SAMN02744037_02677"/>
<feature type="transmembrane region" description="Helical" evidence="1">
    <location>
        <begin position="12"/>
        <end position="32"/>
    </location>
</feature>
<evidence type="ECO:0000313" key="2">
    <source>
        <dbReference type="EMBL" id="SHK60405.1"/>
    </source>
</evidence>
<gene>
    <name evidence="2" type="ORF">SAMN02744037_02677</name>
</gene>
<dbReference type="AlphaFoldDB" id="A0A1M6TTR1"/>
<evidence type="ECO:0000256" key="1">
    <source>
        <dbReference type="SAM" id="Phobius"/>
    </source>
</evidence>
<keyword evidence="1" id="KW-0812">Transmembrane</keyword>
<keyword evidence="3" id="KW-1185">Reference proteome</keyword>